<comment type="similarity">
    <text evidence="6">Belongs to the MIP/aquaporin (TC 1.A.8) family.</text>
</comment>
<feature type="transmembrane region" description="Helical" evidence="8">
    <location>
        <begin position="41"/>
        <end position="61"/>
    </location>
</feature>
<comment type="subcellular location">
    <subcellularLocation>
        <location evidence="1">Membrane</location>
        <topology evidence="1">Multi-pass membrane protein</topology>
    </subcellularLocation>
</comment>
<dbReference type="eggNOG" id="COG0580">
    <property type="taxonomic scope" value="Bacteria"/>
</dbReference>
<evidence type="ECO:0000256" key="2">
    <source>
        <dbReference type="ARBA" id="ARBA00022448"/>
    </source>
</evidence>
<name>I0H0C6_ACTM4</name>
<organism evidence="9 10">
    <name type="scientific">Actinoplanes missouriensis (strain ATCC 14538 / DSM 43046 / CBS 188.64 / JCM 3121 / NBRC 102363 / NCIMB 12654 / NRRL B-3342 / UNCC 431)</name>
    <dbReference type="NCBI Taxonomy" id="512565"/>
    <lineage>
        <taxon>Bacteria</taxon>
        <taxon>Bacillati</taxon>
        <taxon>Actinomycetota</taxon>
        <taxon>Actinomycetes</taxon>
        <taxon>Micromonosporales</taxon>
        <taxon>Micromonosporaceae</taxon>
        <taxon>Actinoplanes</taxon>
    </lineage>
</organism>
<feature type="transmembrane region" description="Helical" evidence="8">
    <location>
        <begin position="131"/>
        <end position="151"/>
    </location>
</feature>
<evidence type="ECO:0000256" key="7">
    <source>
        <dbReference type="SAM" id="MobiDB-lite"/>
    </source>
</evidence>
<dbReference type="InterPro" id="IPR034294">
    <property type="entry name" value="Aquaporin_transptr"/>
</dbReference>
<keyword evidence="5 8" id="KW-0472">Membrane</keyword>
<dbReference type="AlphaFoldDB" id="I0H0C6"/>
<reference evidence="9 10" key="1">
    <citation type="submission" date="2012-02" db="EMBL/GenBank/DDBJ databases">
        <title>Complete genome sequence of Actinoplanes missouriensis 431 (= NBRC 102363).</title>
        <authorList>
            <person name="Ohnishi Y."/>
            <person name="Ishikawa J."/>
            <person name="Sekine M."/>
            <person name="Hosoyama A."/>
            <person name="Harada T."/>
            <person name="Narita H."/>
            <person name="Hata T."/>
            <person name="Konno Y."/>
            <person name="Tutikane K."/>
            <person name="Fujita N."/>
            <person name="Horinouchi S."/>
            <person name="Hayakawa M."/>
        </authorList>
    </citation>
    <scope>NUCLEOTIDE SEQUENCE [LARGE SCALE GENOMIC DNA]</scope>
    <source>
        <strain evidence="10">ATCC 14538 / DSM 43046 / CBS 188.64 / JCM 3121 / NBRC 102363 / NCIMB 12654 / NRRL B-3342 / UNCC 431</strain>
    </source>
</reference>
<accession>I0H0C6</accession>
<keyword evidence="4 8" id="KW-1133">Transmembrane helix</keyword>
<feature type="transmembrane region" description="Helical" evidence="8">
    <location>
        <begin position="93"/>
        <end position="111"/>
    </location>
</feature>
<dbReference type="PANTHER" id="PTHR45724:SF13">
    <property type="entry name" value="AQUAPORIN NIP1-1-RELATED"/>
    <property type="match status" value="1"/>
</dbReference>
<dbReference type="InterPro" id="IPR023271">
    <property type="entry name" value="Aquaporin-like"/>
</dbReference>
<dbReference type="SUPFAM" id="SSF81338">
    <property type="entry name" value="Aquaporin-like"/>
    <property type="match status" value="1"/>
</dbReference>
<proteinExistence type="inferred from homology"/>
<dbReference type="KEGG" id="ams:AMIS_12430"/>
<sequence>MKHPSLTQRLLAEFLGTALLLVAVVGTSAMAADLSPGDAGVRLLQNSCAVALALVAAIHTFGPVSRAHFNPAVSAADWILGRRTGTGLTTKELIGYVGAQVTGALAGTALGNAMFDRPVTAIADTTRSGGHILLSEVVATTGLLVLIAALTRSGRGASGPGAVGAYIGAACWFTSSTCFANPAVTIARMFTGTEAGIAPASVPGFLLAQAAGVALTCGLVPLLYPRADRVPVERGQDATVSRPNPAAGPPVPRSGAHRLHGGTALNPRVPAQRSLPRANRPSAAA</sequence>
<dbReference type="STRING" id="512565.AMIS_12430"/>
<dbReference type="PANTHER" id="PTHR45724">
    <property type="entry name" value="AQUAPORIN NIP2-1"/>
    <property type="match status" value="1"/>
</dbReference>
<evidence type="ECO:0000256" key="1">
    <source>
        <dbReference type="ARBA" id="ARBA00004141"/>
    </source>
</evidence>
<protein>
    <submittedName>
        <fullName evidence="9">Uncharacterized protein</fullName>
    </submittedName>
</protein>
<dbReference type="EMBL" id="AP012319">
    <property type="protein sequence ID" value="BAL86463.1"/>
    <property type="molecule type" value="Genomic_DNA"/>
</dbReference>
<keyword evidence="2 6" id="KW-0813">Transport</keyword>
<evidence type="ECO:0000256" key="5">
    <source>
        <dbReference type="ARBA" id="ARBA00023136"/>
    </source>
</evidence>
<evidence type="ECO:0000256" key="6">
    <source>
        <dbReference type="RuleBase" id="RU000477"/>
    </source>
</evidence>
<dbReference type="Proteomes" id="UP000007882">
    <property type="component" value="Chromosome"/>
</dbReference>
<dbReference type="PATRIC" id="fig|512565.3.peg.1247"/>
<feature type="transmembrane region" description="Helical" evidence="8">
    <location>
        <begin position="204"/>
        <end position="224"/>
    </location>
</feature>
<dbReference type="GO" id="GO:0016020">
    <property type="term" value="C:membrane"/>
    <property type="evidence" value="ECO:0007669"/>
    <property type="project" value="UniProtKB-SubCell"/>
</dbReference>
<dbReference type="HOGENOM" id="CLU_020019_8_0_11"/>
<evidence type="ECO:0000313" key="9">
    <source>
        <dbReference type="EMBL" id="BAL86463.1"/>
    </source>
</evidence>
<keyword evidence="3 6" id="KW-0812">Transmembrane</keyword>
<dbReference type="InterPro" id="IPR000425">
    <property type="entry name" value="MIP"/>
</dbReference>
<feature type="region of interest" description="Disordered" evidence="7">
    <location>
        <begin position="234"/>
        <end position="285"/>
    </location>
</feature>
<dbReference type="RefSeq" id="WP_014441360.1">
    <property type="nucleotide sequence ID" value="NC_017093.1"/>
</dbReference>
<dbReference type="OrthoDB" id="9807293at2"/>
<dbReference type="GO" id="GO:0015267">
    <property type="term" value="F:channel activity"/>
    <property type="evidence" value="ECO:0007669"/>
    <property type="project" value="InterPro"/>
</dbReference>
<evidence type="ECO:0000256" key="8">
    <source>
        <dbReference type="SAM" id="Phobius"/>
    </source>
</evidence>
<dbReference type="PRINTS" id="PR00783">
    <property type="entry name" value="MINTRINSICP"/>
</dbReference>
<evidence type="ECO:0000313" key="10">
    <source>
        <dbReference type="Proteomes" id="UP000007882"/>
    </source>
</evidence>
<dbReference type="Pfam" id="PF00230">
    <property type="entry name" value="MIP"/>
    <property type="match status" value="1"/>
</dbReference>
<keyword evidence="10" id="KW-1185">Reference proteome</keyword>
<evidence type="ECO:0000256" key="3">
    <source>
        <dbReference type="ARBA" id="ARBA00022692"/>
    </source>
</evidence>
<evidence type="ECO:0000256" key="4">
    <source>
        <dbReference type="ARBA" id="ARBA00022989"/>
    </source>
</evidence>
<feature type="transmembrane region" description="Helical" evidence="8">
    <location>
        <begin position="163"/>
        <end position="184"/>
    </location>
</feature>
<dbReference type="Gene3D" id="1.20.1080.10">
    <property type="entry name" value="Glycerol uptake facilitator protein"/>
    <property type="match status" value="1"/>
</dbReference>
<gene>
    <name evidence="9" type="ordered locus">AMIS_12430</name>
</gene>